<evidence type="ECO:0000313" key="2">
    <source>
        <dbReference type="Proteomes" id="UP000010999"/>
    </source>
</evidence>
<proteinExistence type="predicted"/>
<name>K9L4D0_9CAUD</name>
<dbReference type="Pfam" id="PF02945">
    <property type="entry name" value="Endonuclease_7"/>
    <property type="match status" value="1"/>
</dbReference>
<sequence length="189" mass="21510">MAIRTGRRRRSKKPSFTAKVKATTPIRVPLSKDKWVSGSKSIAAYRGQLLLEQGGLCAILREPMTDPCLDHDHYDGKCRGVIGSTLNLFEGGVQKLWSKHMEGKTGLTMSETLRRLADYLEADQTHRKFHGGIVADLKKSLKRWTKETIARNGYLNFGIVIDESKDKGEMITIYVTEFVRKLEEDYLYE</sequence>
<dbReference type="InterPro" id="IPR044925">
    <property type="entry name" value="His-Me_finger_sf"/>
</dbReference>
<dbReference type="SUPFAM" id="SSF54060">
    <property type="entry name" value="His-Me finger endonucleases"/>
    <property type="match status" value="1"/>
</dbReference>
<dbReference type="EMBL" id="JQ015307">
    <property type="protein sequence ID" value="AEZ66333.1"/>
    <property type="molecule type" value="Genomic_DNA"/>
</dbReference>
<dbReference type="GO" id="GO:0004519">
    <property type="term" value="F:endonuclease activity"/>
    <property type="evidence" value="ECO:0007669"/>
    <property type="project" value="UniProtKB-KW"/>
</dbReference>
<gene>
    <name evidence="1" type="ORF">phiTE_167</name>
</gene>
<keyword evidence="1" id="KW-0255">Endonuclease</keyword>
<dbReference type="KEGG" id="vg:14515362"/>
<reference evidence="2" key="1">
    <citation type="submission" date="2011-11" db="EMBL/GenBank/DDBJ databases">
        <title>Escape from toxin-antitoxin mediated abortive infection can occur by recombination within a generalized transducing phage of Pectobacterium atrosepticum.</title>
        <authorList>
            <person name="Blower T.R."/>
            <person name="Evans T.J."/>
            <person name="Przybilski R."/>
            <person name="Fineran P.C."/>
            <person name="Salmond G.P.C."/>
        </authorList>
    </citation>
    <scope>NUCLEOTIDE SEQUENCE [LARGE SCALE GENOMIC DNA]</scope>
</reference>
<keyword evidence="2" id="KW-1185">Reference proteome</keyword>
<accession>K9L4D0</accession>
<dbReference type="Proteomes" id="UP000010999">
    <property type="component" value="Segment"/>
</dbReference>
<reference evidence="1 2" key="2">
    <citation type="journal article" date="2012" name="PLoS Genet.">
        <title>Viral evasion of a bacterial suicide system by RNA-based molecular mimicry enables infectious altruism.</title>
        <authorList>
            <person name="Blower T.R."/>
            <person name="Evans T.J."/>
            <person name="Przybilski R."/>
            <person name="Fineran P.C."/>
            <person name="Salmond G.P."/>
        </authorList>
    </citation>
    <scope>NUCLEOTIDE SEQUENCE [LARGE SCALE GENOMIC DNA]</scope>
</reference>
<dbReference type="GeneID" id="14515362"/>
<organism evidence="1 2">
    <name type="scientific">Pectobacterium phage phiTE</name>
    <dbReference type="NCBI Taxonomy" id="1116482"/>
    <lineage>
        <taxon>Viruses</taxon>
        <taxon>Duplodnaviria</taxon>
        <taxon>Heunggongvirae</taxon>
        <taxon>Uroviricota</taxon>
        <taxon>Caudoviricetes</taxon>
        <taxon>Vequintavirinae</taxon>
        <taxon>Certrevirus</taxon>
        <taxon>Certrevirus phiTE</taxon>
    </lineage>
</organism>
<keyword evidence="1" id="KW-0540">Nuclease</keyword>
<protein>
    <submittedName>
        <fullName evidence="1">EndoVII packaging and recombination endonuclease</fullName>
    </submittedName>
</protein>
<dbReference type="RefSeq" id="YP_007392629.1">
    <property type="nucleotide sequence ID" value="NC_020201.1"/>
</dbReference>
<evidence type="ECO:0000313" key="1">
    <source>
        <dbReference type="EMBL" id="AEZ66333.1"/>
    </source>
</evidence>
<dbReference type="InterPro" id="IPR038563">
    <property type="entry name" value="Endonuclease_7_sf"/>
</dbReference>
<keyword evidence="1" id="KW-0378">Hydrolase</keyword>
<dbReference type="InterPro" id="IPR004211">
    <property type="entry name" value="Endonuclease_7"/>
</dbReference>
<dbReference type="Gene3D" id="3.40.1800.10">
    <property type="entry name" value="His-Me finger endonucleases"/>
    <property type="match status" value="1"/>
</dbReference>
<dbReference type="OrthoDB" id="10864at10239"/>